<accession>A0A2T2WK07</accession>
<evidence type="ECO:0000313" key="2">
    <source>
        <dbReference type="EMBL" id="PSR22562.1"/>
    </source>
</evidence>
<dbReference type="PANTHER" id="PTHR46663:SF2">
    <property type="entry name" value="GGDEF DOMAIN-CONTAINING PROTEIN"/>
    <property type="match status" value="1"/>
</dbReference>
<dbReference type="InterPro" id="IPR043128">
    <property type="entry name" value="Rev_trsase/Diguanyl_cyclase"/>
</dbReference>
<dbReference type="SUPFAM" id="SSF55073">
    <property type="entry name" value="Nucleotide cyclase"/>
    <property type="match status" value="1"/>
</dbReference>
<name>A0A2T2WK07_9FIRM</name>
<gene>
    <name evidence="2" type="ORF">C7B45_06460</name>
</gene>
<dbReference type="InterPro" id="IPR000160">
    <property type="entry name" value="GGDEF_dom"/>
</dbReference>
<proteinExistence type="predicted"/>
<dbReference type="Pfam" id="PF00990">
    <property type="entry name" value="GGDEF"/>
    <property type="match status" value="1"/>
</dbReference>
<dbReference type="PROSITE" id="PS50887">
    <property type="entry name" value="GGDEF"/>
    <property type="match status" value="1"/>
</dbReference>
<comment type="caution">
    <text evidence="2">The sequence shown here is derived from an EMBL/GenBank/DDBJ whole genome shotgun (WGS) entry which is preliminary data.</text>
</comment>
<dbReference type="SMART" id="SM00267">
    <property type="entry name" value="GGDEF"/>
    <property type="match status" value="1"/>
</dbReference>
<evidence type="ECO:0000313" key="3">
    <source>
        <dbReference type="Proteomes" id="UP000241848"/>
    </source>
</evidence>
<dbReference type="InterPro" id="IPR029787">
    <property type="entry name" value="Nucleotide_cyclase"/>
</dbReference>
<dbReference type="CDD" id="cd01949">
    <property type="entry name" value="GGDEF"/>
    <property type="match status" value="1"/>
</dbReference>
<dbReference type="EMBL" id="PXYV01000015">
    <property type="protein sequence ID" value="PSR22562.1"/>
    <property type="molecule type" value="Genomic_DNA"/>
</dbReference>
<evidence type="ECO:0000259" key="1">
    <source>
        <dbReference type="PROSITE" id="PS50887"/>
    </source>
</evidence>
<sequence length="405" mass="45255">MMRPMRQYIMHVARGPRGLQTMPIRHWMPCFLTKSLPQVESECGISLRCGGRRKCRFLSRMRIRGGQEGSGMGDAHEVSVSWDAIRMQMEVMNALVTGAPVVEILEILLKAIHVRFAEAGLAIWTLHGYPRSFEPVWRMGAQLGLSNALTAVDDIAVNPDFEQSHYPTELADALGRSDGLRWFAVKNTKTRLVGWLVVESVSPWSDAQTFIIEQYIRMAGLIIEKAQLDEENYFLAYHDYLTEVPNRRLFHQRLEQYLQEAQDSFDPVSLVLLDVDRFKAINDTYGHRAGDEVLRAVARRLIAGIQPKDTVARMGGDEFGLIFPGLDGPHAVDQVKALMTRLADPLTEIHALTVQTSAGVATCPHHATTVDALLHCADTALYEAKQMPTYGVVLYSPSPSLGLTD</sequence>
<dbReference type="Gene3D" id="3.30.70.270">
    <property type="match status" value="1"/>
</dbReference>
<organism evidence="2 3">
    <name type="scientific">Sulfobacillus acidophilus</name>
    <dbReference type="NCBI Taxonomy" id="53633"/>
    <lineage>
        <taxon>Bacteria</taxon>
        <taxon>Bacillati</taxon>
        <taxon>Bacillota</taxon>
        <taxon>Clostridia</taxon>
        <taxon>Eubacteriales</taxon>
        <taxon>Clostridiales Family XVII. Incertae Sedis</taxon>
        <taxon>Sulfobacillus</taxon>
    </lineage>
</organism>
<feature type="domain" description="GGDEF" evidence="1">
    <location>
        <begin position="266"/>
        <end position="397"/>
    </location>
</feature>
<reference evidence="2 3" key="1">
    <citation type="journal article" date="2014" name="BMC Genomics">
        <title>Comparison of environmental and isolate Sulfobacillus genomes reveals diverse carbon, sulfur, nitrogen, and hydrogen metabolisms.</title>
        <authorList>
            <person name="Justice N.B."/>
            <person name="Norman A."/>
            <person name="Brown C.T."/>
            <person name="Singh A."/>
            <person name="Thomas B.C."/>
            <person name="Banfield J.F."/>
        </authorList>
    </citation>
    <scope>NUCLEOTIDE SEQUENCE [LARGE SCALE GENOMIC DNA]</scope>
    <source>
        <strain evidence="2">AMDSBA3</strain>
    </source>
</reference>
<dbReference type="AlphaFoldDB" id="A0A2T2WK07"/>
<dbReference type="NCBIfam" id="TIGR00254">
    <property type="entry name" value="GGDEF"/>
    <property type="match status" value="1"/>
</dbReference>
<dbReference type="PANTHER" id="PTHR46663">
    <property type="entry name" value="DIGUANYLATE CYCLASE DGCT-RELATED"/>
    <property type="match status" value="1"/>
</dbReference>
<dbReference type="InterPro" id="IPR052163">
    <property type="entry name" value="DGC-Regulatory_Protein"/>
</dbReference>
<dbReference type="Proteomes" id="UP000241848">
    <property type="component" value="Unassembled WGS sequence"/>
</dbReference>
<dbReference type="FunFam" id="3.30.70.270:FF:000001">
    <property type="entry name" value="Diguanylate cyclase domain protein"/>
    <property type="match status" value="1"/>
</dbReference>
<protein>
    <recommendedName>
        <fullName evidence="1">GGDEF domain-containing protein</fullName>
    </recommendedName>
</protein>